<organism evidence="1 2">
    <name type="scientific">Saliphagus infecundisoli</name>
    <dbReference type="NCBI Taxonomy" id="1849069"/>
    <lineage>
        <taxon>Archaea</taxon>
        <taxon>Methanobacteriati</taxon>
        <taxon>Methanobacteriota</taxon>
        <taxon>Stenosarchaea group</taxon>
        <taxon>Halobacteria</taxon>
        <taxon>Halobacteriales</taxon>
        <taxon>Natrialbaceae</taxon>
        <taxon>Saliphagus</taxon>
    </lineage>
</organism>
<gene>
    <name evidence="1" type="ORF">ACFPFO_00715</name>
</gene>
<keyword evidence="2" id="KW-1185">Reference proteome</keyword>
<dbReference type="AlphaFoldDB" id="A0ABD5Q976"/>
<accession>A0ABD5Q976</accession>
<reference evidence="1 2" key="1">
    <citation type="journal article" date="2019" name="Int. J. Syst. Evol. Microbiol.">
        <title>The Global Catalogue of Microorganisms (GCM) 10K type strain sequencing project: providing services to taxonomists for standard genome sequencing and annotation.</title>
        <authorList>
            <consortium name="The Broad Institute Genomics Platform"/>
            <consortium name="The Broad Institute Genome Sequencing Center for Infectious Disease"/>
            <person name="Wu L."/>
            <person name="Ma J."/>
        </authorList>
    </citation>
    <scope>NUCLEOTIDE SEQUENCE [LARGE SCALE GENOMIC DNA]</scope>
    <source>
        <strain evidence="1 2">CGMCC 1.15824</strain>
    </source>
</reference>
<proteinExistence type="predicted"/>
<protein>
    <submittedName>
        <fullName evidence="1">Uncharacterized protein</fullName>
    </submittedName>
</protein>
<dbReference type="Proteomes" id="UP001595925">
    <property type="component" value="Unassembled WGS sequence"/>
</dbReference>
<dbReference type="RefSeq" id="WP_263623712.1">
    <property type="nucleotide sequence ID" value="NZ_JAIVEF010000013.1"/>
</dbReference>
<evidence type="ECO:0000313" key="2">
    <source>
        <dbReference type="Proteomes" id="UP001595925"/>
    </source>
</evidence>
<sequence length="43" mass="4844">MSEQKTEAEILDDLRDRGIAESAKEIPFEKCQLSLLLPRDTPG</sequence>
<evidence type="ECO:0000313" key="1">
    <source>
        <dbReference type="EMBL" id="MFC4986318.1"/>
    </source>
</evidence>
<dbReference type="EMBL" id="JBHSJG010000003">
    <property type="protein sequence ID" value="MFC4986318.1"/>
    <property type="molecule type" value="Genomic_DNA"/>
</dbReference>
<name>A0ABD5Q976_9EURY</name>
<comment type="caution">
    <text evidence="1">The sequence shown here is derived from an EMBL/GenBank/DDBJ whole genome shotgun (WGS) entry which is preliminary data.</text>
</comment>